<feature type="region of interest" description="Disordered" evidence="1">
    <location>
        <begin position="193"/>
        <end position="269"/>
    </location>
</feature>
<feature type="region of interest" description="Disordered" evidence="1">
    <location>
        <begin position="164"/>
        <end position="183"/>
    </location>
</feature>
<evidence type="ECO:0000313" key="2">
    <source>
        <dbReference type="EMBL" id="KAH7349812.1"/>
    </source>
</evidence>
<feature type="compositionally biased region" description="Basic and acidic residues" evidence="1">
    <location>
        <begin position="219"/>
        <end position="239"/>
    </location>
</feature>
<reference evidence="2" key="1">
    <citation type="journal article" date="2021" name="Nat. Commun.">
        <title>Genetic determinants of endophytism in the Arabidopsis root mycobiome.</title>
        <authorList>
            <person name="Mesny F."/>
            <person name="Miyauchi S."/>
            <person name="Thiergart T."/>
            <person name="Pickel B."/>
            <person name="Atanasova L."/>
            <person name="Karlsson M."/>
            <person name="Huettel B."/>
            <person name="Barry K.W."/>
            <person name="Haridas S."/>
            <person name="Chen C."/>
            <person name="Bauer D."/>
            <person name="Andreopoulos W."/>
            <person name="Pangilinan J."/>
            <person name="LaButti K."/>
            <person name="Riley R."/>
            <person name="Lipzen A."/>
            <person name="Clum A."/>
            <person name="Drula E."/>
            <person name="Henrissat B."/>
            <person name="Kohler A."/>
            <person name="Grigoriev I.V."/>
            <person name="Martin F.M."/>
            <person name="Hacquard S."/>
        </authorList>
    </citation>
    <scope>NUCLEOTIDE SEQUENCE</scope>
    <source>
        <strain evidence="2">MPI-CAGE-AT-0016</strain>
    </source>
</reference>
<dbReference type="AlphaFoldDB" id="A0A8K0TCA4"/>
<feature type="compositionally biased region" description="Basic and acidic residues" evidence="1">
    <location>
        <begin position="378"/>
        <end position="390"/>
    </location>
</feature>
<feature type="region of interest" description="Disordered" evidence="1">
    <location>
        <begin position="337"/>
        <end position="471"/>
    </location>
</feature>
<dbReference type="InterPro" id="IPR036028">
    <property type="entry name" value="SH3-like_dom_sf"/>
</dbReference>
<feature type="region of interest" description="Disordered" evidence="1">
    <location>
        <begin position="835"/>
        <end position="855"/>
    </location>
</feature>
<feature type="compositionally biased region" description="Low complexity" evidence="1">
    <location>
        <begin position="447"/>
        <end position="461"/>
    </location>
</feature>
<dbReference type="Proteomes" id="UP000813385">
    <property type="component" value="Unassembled WGS sequence"/>
</dbReference>
<dbReference type="CDD" id="cd00174">
    <property type="entry name" value="SH3"/>
    <property type="match status" value="1"/>
</dbReference>
<keyword evidence="3" id="KW-1185">Reference proteome</keyword>
<organism evidence="2 3">
    <name type="scientific">Plectosphaerella cucumerina</name>
    <dbReference type="NCBI Taxonomy" id="40658"/>
    <lineage>
        <taxon>Eukaryota</taxon>
        <taxon>Fungi</taxon>
        <taxon>Dikarya</taxon>
        <taxon>Ascomycota</taxon>
        <taxon>Pezizomycotina</taxon>
        <taxon>Sordariomycetes</taxon>
        <taxon>Hypocreomycetidae</taxon>
        <taxon>Glomerellales</taxon>
        <taxon>Plectosphaerellaceae</taxon>
        <taxon>Plectosphaerella</taxon>
    </lineage>
</organism>
<dbReference type="SUPFAM" id="SSF50044">
    <property type="entry name" value="SH3-domain"/>
    <property type="match status" value="1"/>
</dbReference>
<name>A0A8K0TCA4_9PEZI</name>
<dbReference type="OrthoDB" id="4840093at2759"/>
<dbReference type="EMBL" id="JAGPXD010000006">
    <property type="protein sequence ID" value="KAH7349812.1"/>
    <property type="molecule type" value="Genomic_DNA"/>
</dbReference>
<evidence type="ECO:0000313" key="3">
    <source>
        <dbReference type="Proteomes" id="UP000813385"/>
    </source>
</evidence>
<protein>
    <recommendedName>
        <fullName evidence="4">SH3 domain-containing protein</fullName>
    </recommendedName>
</protein>
<feature type="region of interest" description="Disordered" evidence="1">
    <location>
        <begin position="286"/>
        <end position="318"/>
    </location>
</feature>
<feature type="compositionally biased region" description="Low complexity" evidence="1">
    <location>
        <begin position="299"/>
        <end position="310"/>
    </location>
</feature>
<feature type="compositionally biased region" description="Polar residues" evidence="1">
    <location>
        <begin position="835"/>
        <end position="845"/>
    </location>
</feature>
<gene>
    <name evidence="2" type="ORF">B0T11DRAFT_358826</name>
</gene>
<feature type="compositionally biased region" description="Low complexity" evidence="1">
    <location>
        <begin position="415"/>
        <end position="431"/>
    </location>
</feature>
<evidence type="ECO:0008006" key="4">
    <source>
        <dbReference type="Google" id="ProtNLM"/>
    </source>
</evidence>
<proteinExistence type="predicted"/>
<evidence type="ECO:0000256" key="1">
    <source>
        <dbReference type="SAM" id="MobiDB-lite"/>
    </source>
</evidence>
<accession>A0A8K0TCA4</accession>
<comment type="caution">
    <text evidence="2">The sequence shown here is derived from an EMBL/GenBank/DDBJ whole genome shotgun (WGS) entry which is preliminary data.</text>
</comment>
<sequence length="855" mass="93712">MATQANTALLRPFREVMKWASLAAVHAQDSANDAQLGAQLQRSSSALLRDAERAVKRLTPYIESPTPELSAFLTDLVLRNADVIAEYRAVDILLYDFEDYIEAASYDADKFSALQSAIKTLALLLLERIQRFTTETALDGAPPSLRPLPPLPALPVRANISKTVTAQSTAPRSQPPPSVPEEAPAPVVVVAPSDRKPSLPRQALPASKFAQAQTAVHVTEIRSERERPERPARPDRPEDLPDMQSDYGFSRPDYRPRYGSQATSPDGTFVGLDRVDLGSPISMGSLASLGRPGSAASVRTSQTSETSLSSSRRDYPYLRPRMTSLSRHDQIHEEEISSFDNDQLDSYPPDIKPYNPTSPPMSERSNSYAGRHQQQQREQQREPQQQHHQDQSQQGHQRTSSSVSRWPQADDFDASQSVVTSSQFSTSSVLSPGALTSRDSTFDKKTSISSGVTSHSSGRGSLAFPPPPAGRAIGPDSSLGLLGGICKGARAFAAGGPGQAIKKVGGSGGSQQKQAEFSQDMMFGSMLAVDTSNYSEAMSQCLHCEYKTIYSQLLQDMDSDPLAKQQCRGMTYRSRFLYKSHVVVKDFERVYFACVFCDRARATCHEGDATVFQSVDHLFRHLARHPLPLPPTPGVTVLYEADGPPANAQDFDLIIPDGPAAPPPGPPVDALDYIAGLPSGRAIKDHVRRRNERPQARPDNVSEVLQFLNGARILGVEYPDKWDGKWCQGWHDGVLGVFPSKIISLEAPDKVAQIIKSVPRSLRTGVAKWEWDPKARAGPVSQWLTFSKGHKISNLAWDDPHAWYWIGTNSKGMIGIFPKSHIRIETIQDGSLEDTQSAAARSTGRSRLGSLFGRK</sequence>